<evidence type="ECO:0000256" key="1">
    <source>
        <dbReference type="ARBA" id="ARBA00022723"/>
    </source>
</evidence>
<name>A0A444MJG4_9SPHI</name>
<evidence type="ECO:0000259" key="6">
    <source>
        <dbReference type="Pfam" id="PF00394"/>
    </source>
</evidence>
<dbReference type="SUPFAM" id="SSF49503">
    <property type="entry name" value="Cupredoxins"/>
    <property type="match status" value="3"/>
</dbReference>
<accession>A0A444MJG4</accession>
<dbReference type="Pfam" id="PF07731">
    <property type="entry name" value="Cu-oxidase_2"/>
    <property type="match status" value="1"/>
</dbReference>
<dbReference type="InterPro" id="IPR008972">
    <property type="entry name" value="Cupredoxin"/>
</dbReference>
<evidence type="ECO:0000256" key="5">
    <source>
        <dbReference type="SAM" id="SignalP"/>
    </source>
</evidence>
<dbReference type="InterPro" id="IPR045087">
    <property type="entry name" value="Cu-oxidase_fam"/>
</dbReference>
<dbReference type="InterPro" id="IPR034282">
    <property type="entry name" value="CuRO_2_CopA"/>
</dbReference>
<dbReference type="Proteomes" id="UP000286701">
    <property type="component" value="Unassembled WGS sequence"/>
</dbReference>
<dbReference type="PROSITE" id="PS00079">
    <property type="entry name" value="MULTICOPPER_OXIDASE1"/>
    <property type="match status" value="1"/>
</dbReference>
<dbReference type="Pfam" id="PF19335">
    <property type="entry name" value="HMBD"/>
    <property type="match status" value="1"/>
</dbReference>
<feature type="signal peptide" evidence="5">
    <location>
        <begin position="1"/>
        <end position="19"/>
    </location>
</feature>
<evidence type="ECO:0000259" key="7">
    <source>
        <dbReference type="Pfam" id="PF07731"/>
    </source>
</evidence>
<keyword evidence="3" id="KW-0186">Copper</keyword>
<organism evidence="10 11">
    <name type="scientific">Mucilaginibacter gilvus</name>
    <dbReference type="NCBI Taxonomy" id="2305909"/>
    <lineage>
        <taxon>Bacteria</taxon>
        <taxon>Pseudomonadati</taxon>
        <taxon>Bacteroidota</taxon>
        <taxon>Sphingobacteriia</taxon>
        <taxon>Sphingobacteriales</taxon>
        <taxon>Sphingobacteriaceae</taxon>
        <taxon>Mucilaginibacter</taxon>
    </lineage>
</organism>
<feature type="compositionally biased region" description="Basic and acidic residues" evidence="4">
    <location>
        <begin position="82"/>
        <end position="121"/>
    </location>
</feature>
<dbReference type="CDD" id="cd13874">
    <property type="entry name" value="CuRO_2_CopA"/>
    <property type="match status" value="1"/>
</dbReference>
<feature type="region of interest" description="Disordered" evidence="4">
    <location>
        <begin position="67"/>
        <end position="125"/>
    </location>
</feature>
<evidence type="ECO:0000313" key="10">
    <source>
        <dbReference type="EMBL" id="RWY48360.1"/>
    </source>
</evidence>
<proteinExistence type="predicted"/>
<feature type="domain" description="Plastocyanin-like" evidence="6">
    <location>
        <begin position="353"/>
        <end position="442"/>
    </location>
</feature>
<keyword evidence="1" id="KW-0479">Metal-binding</keyword>
<feature type="domain" description="Heavy metal binding" evidence="9">
    <location>
        <begin position="37"/>
        <end position="62"/>
    </location>
</feature>
<feature type="domain" description="Plastocyanin-like" evidence="8">
    <location>
        <begin position="175"/>
        <end position="283"/>
    </location>
</feature>
<dbReference type="PANTHER" id="PTHR11709:SF394">
    <property type="entry name" value="FI03373P-RELATED"/>
    <property type="match status" value="1"/>
</dbReference>
<dbReference type="Pfam" id="PF00394">
    <property type="entry name" value="Cu-oxidase"/>
    <property type="match status" value="1"/>
</dbReference>
<dbReference type="CDD" id="cd13848">
    <property type="entry name" value="CuRO_1_CopA"/>
    <property type="match status" value="1"/>
</dbReference>
<dbReference type="PANTHER" id="PTHR11709">
    <property type="entry name" value="MULTI-COPPER OXIDASE"/>
    <property type="match status" value="1"/>
</dbReference>
<keyword evidence="2" id="KW-0560">Oxidoreductase</keyword>
<evidence type="ECO:0000256" key="2">
    <source>
        <dbReference type="ARBA" id="ARBA00023002"/>
    </source>
</evidence>
<feature type="domain" description="Plastocyanin-like" evidence="7">
    <location>
        <begin position="571"/>
        <end position="686"/>
    </location>
</feature>
<dbReference type="EMBL" id="SBIW01000011">
    <property type="protein sequence ID" value="RWY48360.1"/>
    <property type="molecule type" value="Genomic_DNA"/>
</dbReference>
<keyword evidence="11" id="KW-1185">Reference proteome</keyword>
<dbReference type="CDD" id="cd13896">
    <property type="entry name" value="CuRO_3_CopA"/>
    <property type="match status" value="1"/>
</dbReference>
<dbReference type="InterPro" id="IPR011707">
    <property type="entry name" value="Cu-oxidase-like_N"/>
</dbReference>
<dbReference type="InterPro" id="IPR002355">
    <property type="entry name" value="Cu_oxidase_Cu_BS"/>
</dbReference>
<evidence type="ECO:0000256" key="4">
    <source>
        <dbReference type="SAM" id="MobiDB-lite"/>
    </source>
</evidence>
<evidence type="ECO:0000313" key="11">
    <source>
        <dbReference type="Proteomes" id="UP000286701"/>
    </source>
</evidence>
<dbReference type="GO" id="GO:0016491">
    <property type="term" value="F:oxidoreductase activity"/>
    <property type="evidence" value="ECO:0007669"/>
    <property type="project" value="UniProtKB-KW"/>
</dbReference>
<dbReference type="InterPro" id="IPR033138">
    <property type="entry name" value="Cu_oxidase_CS"/>
</dbReference>
<dbReference type="InterPro" id="IPR011706">
    <property type="entry name" value="Cu-oxidase_C"/>
</dbReference>
<dbReference type="OrthoDB" id="9757546at2"/>
<gene>
    <name evidence="10" type="ORF">EPL05_19650</name>
</gene>
<dbReference type="InterPro" id="IPR034279">
    <property type="entry name" value="CuRO_3_CopA"/>
</dbReference>
<evidence type="ECO:0000259" key="9">
    <source>
        <dbReference type="Pfam" id="PF19335"/>
    </source>
</evidence>
<dbReference type="GO" id="GO:0005507">
    <property type="term" value="F:copper ion binding"/>
    <property type="evidence" value="ECO:0007669"/>
    <property type="project" value="InterPro"/>
</dbReference>
<dbReference type="PROSITE" id="PS00080">
    <property type="entry name" value="MULTICOPPER_OXIDASE2"/>
    <property type="match status" value="1"/>
</dbReference>
<evidence type="ECO:0000256" key="3">
    <source>
        <dbReference type="ARBA" id="ARBA00023008"/>
    </source>
</evidence>
<sequence>MKKVLFVAMMLCFKQVAFAQNDMQNMAGMQKKQPVTYTCPMHPEIHSTKPGNCPKCGMKLVQEKPKAMAKKAAGTPSKAPGKKADDMSGMKMDGMKMDQKKSPTEKPDGMHMSKDTGKKAGDMGGMKMDGMKMDDAGEMATDMKTAKAKLGPIKTLVNNVPPRTVRYDLYIADTIVNYAGKPKRAIAVNGSIPMPTLTFTEGDTAEIYVHNKLKEETSLHWHGLYLPNRYDGVPNLTQMPIMPGETHLYKFPIKQHGTHWYHSHTGLQEQIGMYGAFIMNKRKEWNIPTLPVVLSEWTNMNPKEVDRSLHAASDWFAIQKGTTQSYLEAIKAGHFKTKVANEWKHMNAMDVSDVYYDKFLINGKDQNEQPQYKAGDKVRLRIANGGATSYFWLKYAGGKVTVVASDGNDVDPVEVDRLIIAPSETYDVVVTIPDSKSYEFLVTPEDRTKSASLWLGKGEKVYAEKMPKLKYFAGMKMMNDMMDMSGNMVQMDGMKMQNQTMDMNAVMYPEITGADKPQADDKKSAMPAMQMANDKSMAGMNMAADNSDIVTLNYGMLRDPHNTTLPKGPMRELKFDLTGNMNRYVWTMDNKTVSESDRILIKKGENLRIILYNNSMMRHPMHLHGHDFRIINGQGENAPMKNVVDIMPMERDTIEFNASEPGGDWFFHCHILYHMMSGMGRIFSYEDSPPNPEIPDPKLARKMLNMDDQMPHFMGKLGLESNGSDAQFMLSNTRWQASTMWHLGTNAKMGYESETMVGRYIGRNQWLYPYIGFDYHYKKFNPNEKNIFGSDYKNLFGQVSNKNNRHTVVAGVAYTLPMLFVADARIDGNGKLRFQLGRDDIPVSSRLRFNIMVNTDKEYAAGLRYIVTKYFSLSTHYDSDMGLGGGLTLTY</sequence>
<dbReference type="AlphaFoldDB" id="A0A444MJG4"/>
<evidence type="ECO:0000259" key="8">
    <source>
        <dbReference type="Pfam" id="PF07732"/>
    </source>
</evidence>
<dbReference type="InterPro" id="IPR034284">
    <property type="entry name" value="CuRO_1_CopA"/>
</dbReference>
<dbReference type="Gene3D" id="2.60.40.420">
    <property type="entry name" value="Cupredoxins - blue copper proteins"/>
    <property type="match status" value="3"/>
</dbReference>
<feature type="chain" id="PRO_5019076543" evidence="5">
    <location>
        <begin position="20"/>
        <end position="891"/>
    </location>
</feature>
<protein>
    <submittedName>
        <fullName evidence="10">Copper oxidase</fullName>
    </submittedName>
</protein>
<keyword evidence="5" id="KW-0732">Signal</keyword>
<dbReference type="InterPro" id="IPR045800">
    <property type="entry name" value="HMBD"/>
</dbReference>
<reference evidence="10 11" key="1">
    <citation type="submission" date="2019-01" db="EMBL/GenBank/DDBJ databases">
        <title>Mucilaginibacter antarcticum sp. nov., isolated from antarctic soil.</title>
        <authorList>
            <person name="Yan Y.-Q."/>
            <person name="Du Z.-J."/>
        </authorList>
    </citation>
    <scope>NUCLEOTIDE SEQUENCE [LARGE SCALE GENOMIC DNA]</scope>
    <source>
        <strain evidence="10 11">F01003</strain>
    </source>
</reference>
<dbReference type="InterPro" id="IPR001117">
    <property type="entry name" value="Cu-oxidase_2nd"/>
</dbReference>
<dbReference type="RefSeq" id="WP_128535707.1">
    <property type="nucleotide sequence ID" value="NZ_SBIW01000011.1"/>
</dbReference>
<dbReference type="Pfam" id="PF07732">
    <property type="entry name" value="Cu-oxidase_3"/>
    <property type="match status" value="1"/>
</dbReference>
<comment type="caution">
    <text evidence="10">The sequence shown here is derived from an EMBL/GenBank/DDBJ whole genome shotgun (WGS) entry which is preliminary data.</text>
</comment>